<dbReference type="Proteomes" id="UP000321577">
    <property type="component" value="Unassembled WGS sequence"/>
</dbReference>
<dbReference type="AlphaFoldDB" id="A0A512M6C3"/>
<gene>
    <name evidence="1" type="ORF">BGE01nite_15780</name>
</gene>
<accession>A0A512M6C3</accession>
<keyword evidence="2" id="KW-1185">Reference proteome</keyword>
<sequence length="53" mass="6038">MSLVCPFHLLFTVMNAKPVIAYRQPPEGLITSKILAWFSHWLSTSPKSAKTRH</sequence>
<protein>
    <submittedName>
        <fullName evidence="1">Uncharacterized protein</fullName>
    </submittedName>
</protein>
<evidence type="ECO:0000313" key="2">
    <source>
        <dbReference type="Proteomes" id="UP000321577"/>
    </source>
</evidence>
<comment type="caution">
    <text evidence="1">The sequence shown here is derived from an EMBL/GenBank/DDBJ whole genome shotgun (WGS) entry which is preliminary data.</text>
</comment>
<organism evidence="1 2">
    <name type="scientific">Brevifollis gellanilyticus</name>
    <dbReference type="NCBI Taxonomy" id="748831"/>
    <lineage>
        <taxon>Bacteria</taxon>
        <taxon>Pseudomonadati</taxon>
        <taxon>Verrucomicrobiota</taxon>
        <taxon>Verrucomicrobiia</taxon>
        <taxon>Verrucomicrobiales</taxon>
        <taxon>Verrucomicrobiaceae</taxon>
    </lineage>
</organism>
<dbReference type="EMBL" id="BKAG01000009">
    <property type="protein sequence ID" value="GEP42287.1"/>
    <property type="molecule type" value="Genomic_DNA"/>
</dbReference>
<proteinExistence type="predicted"/>
<evidence type="ECO:0000313" key="1">
    <source>
        <dbReference type="EMBL" id="GEP42287.1"/>
    </source>
</evidence>
<name>A0A512M6C3_9BACT</name>
<reference evidence="1 2" key="1">
    <citation type="submission" date="2019-07" db="EMBL/GenBank/DDBJ databases">
        <title>Whole genome shotgun sequence of Brevifollis gellanilyticus NBRC 108608.</title>
        <authorList>
            <person name="Hosoyama A."/>
            <person name="Uohara A."/>
            <person name="Ohji S."/>
            <person name="Ichikawa N."/>
        </authorList>
    </citation>
    <scope>NUCLEOTIDE SEQUENCE [LARGE SCALE GENOMIC DNA]</scope>
    <source>
        <strain evidence="1 2">NBRC 108608</strain>
    </source>
</reference>